<dbReference type="InParanoid" id="A0A0C3DBU1"/>
<dbReference type="AlphaFoldDB" id="A0A0C3DBU1"/>
<reference evidence="2" key="2">
    <citation type="submission" date="2015-01" db="EMBL/GenBank/DDBJ databases">
        <title>Evolutionary Origins and Diversification of the Mycorrhizal Mutualists.</title>
        <authorList>
            <consortium name="DOE Joint Genome Institute"/>
            <consortium name="Mycorrhizal Genomics Consortium"/>
            <person name="Kohler A."/>
            <person name="Kuo A."/>
            <person name="Nagy L.G."/>
            <person name="Floudas D."/>
            <person name="Copeland A."/>
            <person name="Barry K.W."/>
            <person name="Cichocki N."/>
            <person name="Veneault-Fourrey C."/>
            <person name="LaButti K."/>
            <person name="Lindquist E.A."/>
            <person name="Lipzen A."/>
            <person name="Lundell T."/>
            <person name="Morin E."/>
            <person name="Murat C."/>
            <person name="Riley R."/>
            <person name="Ohm R."/>
            <person name="Sun H."/>
            <person name="Tunlid A."/>
            <person name="Henrissat B."/>
            <person name="Grigoriev I.V."/>
            <person name="Hibbett D.S."/>
            <person name="Martin F."/>
        </authorList>
    </citation>
    <scope>NUCLEOTIDE SEQUENCE [LARGE SCALE GENOMIC DNA]</scope>
    <source>
        <strain evidence="2">Zn</strain>
    </source>
</reference>
<reference evidence="1 2" key="1">
    <citation type="submission" date="2014-04" db="EMBL/GenBank/DDBJ databases">
        <authorList>
            <consortium name="DOE Joint Genome Institute"/>
            <person name="Kuo A."/>
            <person name="Martino E."/>
            <person name="Perotto S."/>
            <person name="Kohler A."/>
            <person name="Nagy L.G."/>
            <person name="Floudas D."/>
            <person name="Copeland A."/>
            <person name="Barry K.W."/>
            <person name="Cichocki N."/>
            <person name="Veneault-Fourrey C."/>
            <person name="LaButti K."/>
            <person name="Lindquist E.A."/>
            <person name="Lipzen A."/>
            <person name="Lundell T."/>
            <person name="Morin E."/>
            <person name="Murat C."/>
            <person name="Sun H."/>
            <person name="Tunlid A."/>
            <person name="Henrissat B."/>
            <person name="Grigoriev I.V."/>
            <person name="Hibbett D.S."/>
            <person name="Martin F."/>
            <person name="Nordberg H.P."/>
            <person name="Cantor M.N."/>
            <person name="Hua S.X."/>
        </authorList>
    </citation>
    <scope>NUCLEOTIDE SEQUENCE [LARGE SCALE GENOMIC DNA]</scope>
    <source>
        <strain evidence="1 2">Zn</strain>
    </source>
</reference>
<evidence type="ECO:0000313" key="1">
    <source>
        <dbReference type="EMBL" id="KIN08809.1"/>
    </source>
</evidence>
<protein>
    <submittedName>
        <fullName evidence="1">Uncharacterized protein</fullName>
    </submittedName>
</protein>
<organism evidence="1 2">
    <name type="scientific">Oidiodendron maius (strain Zn)</name>
    <dbReference type="NCBI Taxonomy" id="913774"/>
    <lineage>
        <taxon>Eukaryota</taxon>
        <taxon>Fungi</taxon>
        <taxon>Dikarya</taxon>
        <taxon>Ascomycota</taxon>
        <taxon>Pezizomycotina</taxon>
        <taxon>Leotiomycetes</taxon>
        <taxon>Leotiomycetes incertae sedis</taxon>
        <taxon>Myxotrichaceae</taxon>
        <taxon>Oidiodendron</taxon>
    </lineage>
</organism>
<keyword evidence="2" id="KW-1185">Reference proteome</keyword>
<name>A0A0C3DBU1_OIDMZ</name>
<evidence type="ECO:0000313" key="2">
    <source>
        <dbReference type="Proteomes" id="UP000054321"/>
    </source>
</evidence>
<gene>
    <name evidence="1" type="ORF">OIDMADRAFT_175524</name>
</gene>
<dbReference type="HOGENOM" id="CLU_2923232_0_0_1"/>
<dbReference type="Proteomes" id="UP000054321">
    <property type="component" value="Unassembled WGS sequence"/>
</dbReference>
<proteinExistence type="predicted"/>
<accession>A0A0C3DBU1</accession>
<dbReference type="EMBL" id="KN832870">
    <property type="protein sequence ID" value="KIN08809.1"/>
    <property type="molecule type" value="Genomic_DNA"/>
</dbReference>
<sequence>MILLAIDTVSANGSDTDVSTLRTCEAGLRRRKNLVATKQAFWSVVRWSFEQLCARLYLIQK</sequence>